<keyword evidence="2" id="KW-1185">Reference proteome</keyword>
<dbReference type="RefSeq" id="WP_011387991.1">
    <property type="nucleotide sequence ID" value="NC_007643.1"/>
</dbReference>
<organism evidence="1 2">
    <name type="scientific">Rhodospirillum rubrum (strain ATCC 11170 / ATH 1.1.1 / DSM 467 / LMG 4362 / NCIMB 8255 / S1)</name>
    <dbReference type="NCBI Taxonomy" id="269796"/>
    <lineage>
        <taxon>Bacteria</taxon>
        <taxon>Pseudomonadati</taxon>
        <taxon>Pseudomonadota</taxon>
        <taxon>Alphaproteobacteria</taxon>
        <taxon>Rhodospirillales</taxon>
        <taxon>Rhodospirillaceae</taxon>
        <taxon>Rhodospirillum</taxon>
    </lineage>
</organism>
<dbReference type="AlphaFoldDB" id="Q2RXV2"/>
<dbReference type="STRING" id="269796.Rru_A0238"/>
<reference evidence="1 2" key="1">
    <citation type="journal article" date="2011" name="Stand. Genomic Sci.">
        <title>Complete genome sequence of Rhodospirillum rubrum type strain (S1).</title>
        <authorList>
            <person name="Munk A.C."/>
            <person name="Copeland A."/>
            <person name="Lucas S."/>
            <person name="Lapidus A."/>
            <person name="Del Rio T.G."/>
            <person name="Barry K."/>
            <person name="Detter J.C."/>
            <person name="Hammon N."/>
            <person name="Israni S."/>
            <person name="Pitluck S."/>
            <person name="Brettin T."/>
            <person name="Bruce D."/>
            <person name="Han C."/>
            <person name="Tapia R."/>
            <person name="Gilna P."/>
            <person name="Schmutz J."/>
            <person name="Larimer F."/>
            <person name="Land M."/>
            <person name="Kyrpides N.C."/>
            <person name="Mavromatis K."/>
            <person name="Richardson P."/>
            <person name="Rohde M."/>
            <person name="Goker M."/>
            <person name="Klenk H.P."/>
            <person name="Zhang Y."/>
            <person name="Roberts G.P."/>
            <person name="Reslewic S."/>
            <person name="Schwartz D.C."/>
        </authorList>
    </citation>
    <scope>NUCLEOTIDE SEQUENCE [LARGE SCALE GENOMIC DNA]</scope>
    <source>
        <strain evidence="2">ATCC 11170 / ATH 1.1.1 / DSM 467 / LMG 4362 / NCIMB 8255 / S1</strain>
    </source>
</reference>
<dbReference type="HOGENOM" id="CLU_2919797_0_0_5"/>
<dbReference type="PATRIC" id="fig|269796.9.peg.292"/>
<name>Q2RXV2_RHORT</name>
<protein>
    <recommendedName>
        <fullName evidence="3">Motility protein</fullName>
    </recommendedName>
</protein>
<sequence length="61" mass="6091">MDGVTAGLTAASGLRQTELQAGLLKRSFEQEGRMVDLLAEGVATTQAAAGAGKGLSVDVTA</sequence>
<proteinExistence type="predicted"/>
<dbReference type="Proteomes" id="UP000001929">
    <property type="component" value="Chromosome"/>
</dbReference>
<dbReference type="EnsemblBacteria" id="ABC21043">
    <property type="protein sequence ID" value="ABC21043"/>
    <property type="gene ID" value="Rru_A0238"/>
</dbReference>
<evidence type="ECO:0000313" key="2">
    <source>
        <dbReference type="Proteomes" id="UP000001929"/>
    </source>
</evidence>
<accession>Q2RXV2</accession>
<evidence type="ECO:0000313" key="1">
    <source>
        <dbReference type="EMBL" id="ABC21043.1"/>
    </source>
</evidence>
<evidence type="ECO:0008006" key="3">
    <source>
        <dbReference type="Google" id="ProtNLM"/>
    </source>
</evidence>
<gene>
    <name evidence="1" type="ordered locus">Rru_A0238</name>
</gene>
<dbReference type="KEGG" id="rru:Rru_A0238"/>
<dbReference type="EMBL" id="CP000230">
    <property type="protein sequence ID" value="ABC21043.1"/>
    <property type="molecule type" value="Genomic_DNA"/>
</dbReference>